<evidence type="ECO:0000313" key="2">
    <source>
        <dbReference type="Proteomes" id="UP000298424"/>
    </source>
</evidence>
<dbReference type="EMBL" id="SOGT01000008">
    <property type="protein sequence ID" value="TFD26627.1"/>
    <property type="molecule type" value="Genomic_DNA"/>
</dbReference>
<name>A0A4R8ZIK9_9MICO</name>
<comment type="caution">
    <text evidence="1">The sequence shown here is derived from an EMBL/GenBank/DDBJ whole genome shotgun (WGS) entry which is preliminary data.</text>
</comment>
<organism evidence="1 2">
    <name type="scientific">Cryobacterium lyxosi</name>
    <dbReference type="NCBI Taxonomy" id="1259228"/>
    <lineage>
        <taxon>Bacteria</taxon>
        <taxon>Bacillati</taxon>
        <taxon>Actinomycetota</taxon>
        <taxon>Actinomycetes</taxon>
        <taxon>Micrococcales</taxon>
        <taxon>Microbacteriaceae</taxon>
        <taxon>Cryobacterium</taxon>
    </lineage>
</organism>
<proteinExistence type="predicted"/>
<dbReference type="AlphaFoldDB" id="A0A4R8ZIK9"/>
<sequence>MSAQLSFSIYLTNCGTSPIFFDDGRYLGYLNMDNHGAKLHARMREDLTSQGFEILHSKAHGTLKHRGLLRVTVRW</sequence>
<gene>
    <name evidence="1" type="ORF">E3T27_07600</name>
</gene>
<evidence type="ECO:0000313" key="1">
    <source>
        <dbReference type="EMBL" id="TFD26627.1"/>
    </source>
</evidence>
<protein>
    <submittedName>
        <fullName evidence="1">Uncharacterized protein</fullName>
    </submittedName>
</protein>
<reference evidence="1 2" key="1">
    <citation type="submission" date="2019-03" db="EMBL/GenBank/DDBJ databases">
        <title>Genomics of glacier-inhabiting Cryobacterium strains.</title>
        <authorList>
            <person name="Liu Q."/>
            <person name="Xin Y.-H."/>
        </authorList>
    </citation>
    <scope>NUCLEOTIDE SEQUENCE [LARGE SCALE GENOMIC DNA]</scope>
    <source>
        <strain evidence="1 2">TMT1-1</strain>
    </source>
</reference>
<dbReference type="Proteomes" id="UP000298424">
    <property type="component" value="Unassembled WGS sequence"/>
</dbReference>
<keyword evidence="2" id="KW-1185">Reference proteome</keyword>
<accession>A0A4R8ZIK9</accession>